<evidence type="ECO:0000313" key="3">
    <source>
        <dbReference type="EMBL" id="MDV2910607.1"/>
    </source>
</evidence>
<comment type="similarity">
    <text evidence="1">Belongs to the DprA/Smf family.</text>
</comment>
<dbReference type="NCBIfam" id="TIGR00732">
    <property type="entry name" value="dprA"/>
    <property type="match status" value="1"/>
</dbReference>
<evidence type="ECO:0000313" key="4">
    <source>
        <dbReference type="Proteomes" id="UP001280415"/>
    </source>
</evidence>
<protein>
    <submittedName>
        <fullName evidence="3">DNA-processing protein DprA</fullName>
    </submittedName>
</protein>
<feature type="domain" description="Smf/DprA SLOG" evidence="2">
    <location>
        <begin position="76"/>
        <end position="285"/>
    </location>
</feature>
<name>A0AAW8YM27_PEDAC</name>
<dbReference type="PANTHER" id="PTHR43022:SF1">
    <property type="entry name" value="PROTEIN SMF"/>
    <property type="match status" value="1"/>
</dbReference>
<sequence>MELRDFLIRIKIGTTFGIKKQSQIYQTVRDQPELSISEWVHTSPLIADEQRSDLVNYLHSPKLKRKIHENEQNGGILTIADPAYPDILREIYCPPTVLFYRGRLDLLQEPRMIAIVGARNMTRYGMATVKKLVPGLLEHQLVTVSGLARGVDAMTHQATVDGAGKTIAVIGNGLDVTYPKQNAILQDQVQQTGLLLSEYAQGARPLRHHFVERNRIIAGLAQATCIIEAKQKSGSLITASLALGENRNVLAVPGSIFSENSRGTNELIAAGARPLISLNDVLEEVGLQR</sequence>
<dbReference type="SUPFAM" id="SSF102405">
    <property type="entry name" value="MCP/YpsA-like"/>
    <property type="match status" value="1"/>
</dbReference>
<evidence type="ECO:0000259" key="2">
    <source>
        <dbReference type="Pfam" id="PF02481"/>
    </source>
</evidence>
<dbReference type="Gene3D" id="3.40.50.450">
    <property type="match status" value="1"/>
</dbReference>
<reference evidence="3" key="1">
    <citation type="journal article" date="2023" name="PeerJ">
        <title>Selection and evaluation of lactic acid bacteria from chicken feces in Thailand as potential probiotics.</title>
        <authorList>
            <person name="Khurajog B."/>
            <person name="Disastra Y."/>
            <person name="Lawwyne L.D."/>
            <person name="Sirichokchatchawan W."/>
            <person name="Niyomtham W."/>
            <person name="Yindee J."/>
            <person name="Hampson D.J."/>
            <person name="Prapasarakul N."/>
        </authorList>
    </citation>
    <scope>NUCLEOTIDE SEQUENCE</scope>
    <source>
        <strain evidence="3">BF14</strain>
    </source>
</reference>
<dbReference type="RefSeq" id="WP_058121052.1">
    <property type="nucleotide sequence ID" value="NZ_CP140878.1"/>
</dbReference>
<dbReference type="AlphaFoldDB" id="A0AAW8YM27"/>
<dbReference type="EMBL" id="JAWJAX010000002">
    <property type="protein sequence ID" value="MDV2910607.1"/>
    <property type="molecule type" value="Genomic_DNA"/>
</dbReference>
<dbReference type="PANTHER" id="PTHR43022">
    <property type="entry name" value="PROTEIN SMF"/>
    <property type="match status" value="1"/>
</dbReference>
<accession>A0AAW8YM27</accession>
<gene>
    <name evidence="3" type="primary">dprA</name>
    <name evidence="3" type="ORF">R0H03_01815</name>
</gene>
<comment type="caution">
    <text evidence="3">The sequence shown here is derived from an EMBL/GenBank/DDBJ whole genome shotgun (WGS) entry which is preliminary data.</text>
</comment>
<reference evidence="3" key="2">
    <citation type="submission" date="2023-10" db="EMBL/GenBank/DDBJ databases">
        <authorList>
            <person name="Khurajog B."/>
        </authorList>
    </citation>
    <scope>NUCLEOTIDE SEQUENCE</scope>
    <source>
        <strain evidence="3">BF14</strain>
    </source>
</reference>
<dbReference type="InterPro" id="IPR003488">
    <property type="entry name" value="DprA"/>
</dbReference>
<dbReference type="Proteomes" id="UP001280415">
    <property type="component" value="Unassembled WGS sequence"/>
</dbReference>
<organism evidence="3 4">
    <name type="scientific">Pediococcus acidilactici</name>
    <dbReference type="NCBI Taxonomy" id="1254"/>
    <lineage>
        <taxon>Bacteria</taxon>
        <taxon>Bacillati</taxon>
        <taxon>Bacillota</taxon>
        <taxon>Bacilli</taxon>
        <taxon>Lactobacillales</taxon>
        <taxon>Lactobacillaceae</taxon>
        <taxon>Pediococcus</taxon>
        <taxon>Pediococcus acidilactici group</taxon>
    </lineage>
</organism>
<dbReference type="Pfam" id="PF02481">
    <property type="entry name" value="DNA_processg_A"/>
    <property type="match status" value="1"/>
</dbReference>
<dbReference type="GO" id="GO:0009294">
    <property type="term" value="P:DNA-mediated transformation"/>
    <property type="evidence" value="ECO:0007669"/>
    <property type="project" value="InterPro"/>
</dbReference>
<dbReference type="InterPro" id="IPR057666">
    <property type="entry name" value="DrpA_SLOG"/>
</dbReference>
<evidence type="ECO:0000256" key="1">
    <source>
        <dbReference type="ARBA" id="ARBA00006525"/>
    </source>
</evidence>
<proteinExistence type="inferred from homology"/>